<accession>A0A6N1NED2</accession>
<protein>
    <submittedName>
        <fullName evidence="1">Uncharacterized protein</fullName>
    </submittedName>
</protein>
<dbReference type="RefSeq" id="YP_010780472.1">
    <property type="nucleotide sequence ID" value="NC_075038.1"/>
</dbReference>
<organism evidence="1">
    <name type="scientific">Tupanvirus deep ocean</name>
    <dbReference type="NCBI Taxonomy" id="2126984"/>
    <lineage>
        <taxon>Viruses</taxon>
        <taxon>Varidnaviria</taxon>
        <taxon>Bamfordvirae</taxon>
        <taxon>Nucleocytoviricota</taxon>
        <taxon>Megaviricetes</taxon>
        <taxon>Imitervirales</taxon>
        <taxon>Mimiviridae</taxon>
        <taxon>Megamimivirinae</taxon>
        <taxon>Tupanvirus</taxon>
        <taxon>Tupanvirus altamarinense</taxon>
    </lineage>
</organism>
<dbReference type="KEGG" id="vg:80517163"/>
<name>A0A6N1NED2_9VIRU</name>
<reference evidence="1" key="2">
    <citation type="journal article" date="2018" name="Nat. Commun.">
        <title>Tailed giant Tupanvirus possesses the most complete translational apparatus of the known virosphere.</title>
        <authorList>
            <person name="Abrahao J."/>
            <person name="Silva L."/>
            <person name="Silva L.S."/>
            <person name="Khalil J.Y.B."/>
            <person name="Rodrigues R."/>
            <person name="Arantes T."/>
            <person name="Assis F."/>
            <person name="Boratto P."/>
            <person name="Andrade M."/>
            <person name="Kroon E.G."/>
            <person name="Ribeiro B."/>
            <person name="Bergier I."/>
            <person name="Seligmann H."/>
            <person name="Ghigo E."/>
            <person name="Colson P."/>
            <person name="Levasseur A."/>
            <person name="Kroemer G."/>
            <person name="Raoult D."/>
            <person name="La Scola B."/>
        </authorList>
    </citation>
    <scope>NUCLEOTIDE SEQUENCE [LARGE SCALE GENOMIC DNA]</scope>
    <source>
        <strain evidence="1">Deep ocean</strain>
    </source>
</reference>
<evidence type="ECO:0000313" key="1">
    <source>
        <dbReference type="EMBL" id="QKU33864.1"/>
    </source>
</evidence>
<proteinExistence type="predicted"/>
<dbReference type="GeneID" id="80517163"/>
<dbReference type="EMBL" id="MF405918">
    <property type="protein sequence ID" value="QKU33864.1"/>
    <property type="molecule type" value="Genomic_DNA"/>
</dbReference>
<reference evidence="1" key="1">
    <citation type="submission" date="2017-06" db="EMBL/GenBank/DDBJ databases">
        <authorList>
            <person name="Assis F.L."/>
            <person name="Abrahao J.S."/>
            <person name="Silva L."/>
            <person name="Khalil J.B."/>
            <person name="Rodrigues R."/>
            <person name="Silva L.S."/>
            <person name="Boratto P."/>
            <person name="Andrade M."/>
            <person name="Kroon E.G."/>
            <person name="Ribeiro B."/>
            <person name="Bergier I."/>
            <person name="Seligmann H."/>
            <person name="Ghigo E."/>
            <person name="Colson P."/>
            <person name="Levasseur A."/>
            <person name="Raoult D."/>
            <person name="Scola B.L."/>
        </authorList>
    </citation>
    <scope>NUCLEOTIDE SEQUENCE</scope>
    <source>
        <strain evidence="1">Deep ocean</strain>
    </source>
</reference>
<sequence>MDNFCYFNILPVEILTLLVNFIEHDKDFINFTITCKYLWSYSNERTLKETYLLSKITTVNKYTFENIICNRDHVIYSANIQNIKSILFTHDFNGDISWLHSLPKLKYINVDIRFTNIFLYKRIPDSVENKKQLILTVIANYYTYQDHKLEFEILDSGSSHKGTFPNYHIKWSICKIHKKLFDKVINDLTKVNSDIDIKLVKDINNVTKKCVDKYQNTESLQNLFAMIDILKIYEPIFEITNRSLNSYKLQKYQQFIKSNTKLVIELISDMRFINEIKMKNLKTIYGEIAKKNCFTKINDYVDFIVNVYSNQKLKKI</sequence>